<evidence type="ECO:0000313" key="2">
    <source>
        <dbReference type="EMBL" id="MCP8940642.1"/>
    </source>
</evidence>
<organism evidence="2 3">
    <name type="scientific">Alsobacter ponti</name>
    <dbReference type="NCBI Taxonomy" id="2962936"/>
    <lineage>
        <taxon>Bacteria</taxon>
        <taxon>Pseudomonadati</taxon>
        <taxon>Pseudomonadota</taxon>
        <taxon>Alphaproteobacteria</taxon>
        <taxon>Hyphomicrobiales</taxon>
        <taxon>Alsobacteraceae</taxon>
        <taxon>Alsobacter</taxon>
    </lineage>
</organism>
<dbReference type="Proteomes" id="UP001205890">
    <property type="component" value="Unassembled WGS sequence"/>
</dbReference>
<proteinExistence type="predicted"/>
<protein>
    <submittedName>
        <fullName evidence="2">Uncharacterized protein</fullName>
    </submittedName>
</protein>
<reference evidence="2 3" key="1">
    <citation type="submission" date="2022-07" db="EMBL/GenBank/DDBJ databases">
        <authorList>
            <person name="Li W.-J."/>
            <person name="Deng Q.-Q."/>
        </authorList>
    </citation>
    <scope>NUCLEOTIDE SEQUENCE [LARGE SCALE GENOMIC DNA]</scope>
    <source>
        <strain evidence="2 3">SYSU M60028</strain>
    </source>
</reference>
<feature type="signal peptide" evidence="1">
    <location>
        <begin position="1"/>
        <end position="25"/>
    </location>
</feature>
<accession>A0ABT1LGL4</accession>
<feature type="chain" id="PRO_5046939639" evidence="1">
    <location>
        <begin position="26"/>
        <end position="184"/>
    </location>
</feature>
<dbReference type="RefSeq" id="WP_254745609.1">
    <property type="nucleotide sequence ID" value="NZ_JANCLU010000024.1"/>
</dbReference>
<evidence type="ECO:0000313" key="3">
    <source>
        <dbReference type="Proteomes" id="UP001205890"/>
    </source>
</evidence>
<keyword evidence="1" id="KW-0732">Signal</keyword>
<evidence type="ECO:0000256" key="1">
    <source>
        <dbReference type="SAM" id="SignalP"/>
    </source>
</evidence>
<comment type="caution">
    <text evidence="2">The sequence shown here is derived from an EMBL/GenBank/DDBJ whole genome shotgun (WGS) entry which is preliminary data.</text>
</comment>
<name>A0ABT1LGL4_9HYPH</name>
<keyword evidence="3" id="KW-1185">Reference proteome</keyword>
<sequence length="184" mass="21326">MFRNFLFCSLQIVLLAMFIGGQSYAKEDDLDVVQWRNFDQKDRAYLTVAHGYGGDAYTGPSLDCQAGQRDVRMWIAVTREQLAFAAEQIKQNEPIGLMIVSRNFEKACPKERLEYWRNEMDENWELQCEMPINEGEDFFNAFVRSGVFGLKFGSFQQTNSNAKGRPSIRAFQKFCLTSKHFSFH</sequence>
<gene>
    <name evidence="2" type="ORF">NK718_19120</name>
</gene>
<dbReference type="EMBL" id="JANCLU010000024">
    <property type="protein sequence ID" value="MCP8940642.1"/>
    <property type="molecule type" value="Genomic_DNA"/>
</dbReference>